<dbReference type="AlphaFoldDB" id="A0A1M7ZQF5"/>
<dbReference type="STRING" id="1123029.SAMN02745172_03817"/>
<keyword evidence="2" id="KW-1185">Reference proteome</keyword>
<evidence type="ECO:0000313" key="1">
    <source>
        <dbReference type="EMBL" id="SHO67144.1"/>
    </source>
</evidence>
<reference evidence="1 2" key="1">
    <citation type="submission" date="2016-12" db="EMBL/GenBank/DDBJ databases">
        <authorList>
            <person name="Song W.-J."/>
            <person name="Kurnit D.M."/>
        </authorList>
    </citation>
    <scope>NUCLEOTIDE SEQUENCE [LARGE SCALE GENOMIC DNA]</scope>
    <source>
        <strain evidence="1 2">DSM 19599</strain>
    </source>
</reference>
<dbReference type="Gene3D" id="1.10.260.40">
    <property type="entry name" value="lambda repressor-like DNA-binding domains"/>
    <property type="match status" value="1"/>
</dbReference>
<dbReference type="Gene3D" id="3.30.160.250">
    <property type="match status" value="1"/>
</dbReference>
<dbReference type="InterPro" id="IPR010982">
    <property type="entry name" value="Lambda_DNA-bd_dom_sf"/>
</dbReference>
<evidence type="ECO:0000313" key="2">
    <source>
        <dbReference type="Proteomes" id="UP000186406"/>
    </source>
</evidence>
<dbReference type="Proteomes" id="UP000186406">
    <property type="component" value="Unassembled WGS sequence"/>
</dbReference>
<gene>
    <name evidence="1" type="ORF">SAMN02745172_03817</name>
</gene>
<organism evidence="1 2">
    <name type="scientific">Pseudoxanthobacter soli DSM 19599</name>
    <dbReference type="NCBI Taxonomy" id="1123029"/>
    <lineage>
        <taxon>Bacteria</taxon>
        <taxon>Pseudomonadati</taxon>
        <taxon>Pseudomonadota</taxon>
        <taxon>Alphaproteobacteria</taxon>
        <taxon>Hyphomicrobiales</taxon>
        <taxon>Segnochrobactraceae</taxon>
        <taxon>Pseudoxanthobacter</taxon>
    </lineage>
</organism>
<dbReference type="OrthoDB" id="9807959at2"/>
<dbReference type="GO" id="GO:0003677">
    <property type="term" value="F:DNA binding"/>
    <property type="evidence" value="ECO:0007669"/>
    <property type="project" value="InterPro"/>
</dbReference>
<dbReference type="SUPFAM" id="SSF47413">
    <property type="entry name" value="lambda repressor-like DNA-binding domains"/>
    <property type="match status" value="1"/>
</dbReference>
<accession>A0A1M7ZQF5</accession>
<dbReference type="EMBL" id="FRXO01000011">
    <property type="protein sequence ID" value="SHO67144.1"/>
    <property type="molecule type" value="Genomic_DNA"/>
</dbReference>
<proteinExistence type="predicted"/>
<name>A0A1M7ZQF5_9HYPH</name>
<protein>
    <submittedName>
        <fullName evidence="1">Antitoxin HicB</fullName>
    </submittedName>
</protein>
<sequence length="144" mass="14877">MQPAFAYPVAFARGPSGKIEVSARDVPPLITSGDSEAAAIAQAIDGLGAALATYVFDGADFPVPSAPLPGERLVAPPPLAAAKFAVIAAWRAADISKTELAARLGLAEGEVRRILDPRHSTKLDRLAAVAEALGKRLVVGIEEL</sequence>